<dbReference type="Proteomes" id="UP000193411">
    <property type="component" value="Unassembled WGS sequence"/>
</dbReference>
<comment type="caution">
    <text evidence="1">The sequence shown here is derived from an EMBL/GenBank/DDBJ whole genome shotgun (WGS) entry which is preliminary data.</text>
</comment>
<accession>A0A1Y2HGV7</accession>
<sequence>MSASTTLSSLAGVPTVLGDILFVPGNNLKLQPAMAVDQSSHTIKGDLIHYHIVVRSSVSNVPGSFDLFVVVERAISAALVPFEVMSTGLSIALEVLIDPMPPNINSAPSSQRTKLPPISIPIDLARVTAHSVYMKSFSIPKAGRSSRLMIICATVSYHTVVDSGRKNAFFLDLSPFFADTYRCREAAHHDDSSRPLSFDWSAHAVVAFIVHIYTDWLPGQSLPDSTAVRRVCAKYSLDFGHSDRHVWMETLDLAKMLGLTQLERATNRLVVSLLNNEYQTLLAACASEIQGE</sequence>
<protein>
    <submittedName>
        <fullName evidence="1">Uncharacterized protein</fullName>
    </submittedName>
</protein>
<proteinExistence type="predicted"/>
<evidence type="ECO:0000313" key="2">
    <source>
        <dbReference type="Proteomes" id="UP000193411"/>
    </source>
</evidence>
<evidence type="ECO:0000313" key="1">
    <source>
        <dbReference type="EMBL" id="ORZ32923.1"/>
    </source>
</evidence>
<name>A0A1Y2HGV7_9FUNG</name>
<keyword evidence="2" id="KW-1185">Reference proteome</keyword>
<dbReference type="EMBL" id="MCFL01000040">
    <property type="protein sequence ID" value="ORZ32923.1"/>
    <property type="molecule type" value="Genomic_DNA"/>
</dbReference>
<reference evidence="1 2" key="1">
    <citation type="submission" date="2016-07" db="EMBL/GenBank/DDBJ databases">
        <title>Pervasive Adenine N6-methylation of Active Genes in Fungi.</title>
        <authorList>
            <consortium name="DOE Joint Genome Institute"/>
            <person name="Mondo S.J."/>
            <person name="Dannebaum R.O."/>
            <person name="Kuo R.C."/>
            <person name="Labutti K."/>
            <person name="Haridas S."/>
            <person name="Kuo A."/>
            <person name="Salamov A."/>
            <person name="Ahrendt S.R."/>
            <person name="Lipzen A."/>
            <person name="Sullivan W."/>
            <person name="Andreopoulos W.B."/>
            <person name="Clum A."/>
            <person name="Lindquist E."/>
            <person name="Daum C."/>
            <person name="Ramamoorthy G.K."/>
            <person name="Gryganskyi A."/>
            <person name="Culley D."/>
            <person name="Magnuson J.K."/>
            <person name="James T.Y."/>
            <person name="O'Malley M.A."/>
            <person name="Stajich J.E."/>
            <person name="Spatafora J.W."/>
            <person name="Visel A."/>
            <person name="Grigoriev I.V."/>
        </authorList>
    </citation>
    <scope>NUCLEOTIDE SEQUENCE [LARGE SCALE GENOMIC DNA]</scope>
    <source>
        <strain evidence="1 2">PL171</strain>
    </source>
</reference>
<dbReference type="AlphaFoldDB" id="A0A1Y2HGV7"/>
<gene>
    <name evidence="1" type="ORF">BCR44DRAFT_48336</name>
</gene>
<organism evidence="1 2">
    <name type="scientific">Catenaria anguillulae PL171</name>
    <dbReference type="NCBI Taxonomy" id="765915"/>
    <lineage>
        <taxon>Eukaryota</taxon>
        <taxon>Fungi</taxon>
        <taxon>Fungi incertae sedis</taxon>
        <taxon>Blastocladiomycota</taxon>
        <taxon>Blastocladiomycetes</taxon>
        <taxon>Blastocladiales</taxon>
        <taxon>Catenariaceae</taxon>
        <taxon>Catenaria</taxon>
    </lineage>
</organism>